<dbReference type="PANTHER" id="PTHR36840">
    <property type="entry name" value="BLL5714 PROTEIN"/>
    <property type="match status" value="1"/>
</dbReference>
<accession>M0AE31</accession>
<dbReference type="InterPro" id="IPR010640">
    <property type="entry name" value="Low_temperature_requirement_A"/>
</dbReference>
<feature type="transmembrane region" description="Helical" evidence="1">
    <location>
        <begin position="170"/>
        <end position="188"/>
    </location>
</feature>
<dbReference type="AlphaFoldDB" id="M0AE31"/>
<feature type="transmembrane region" description="Helical" evidence="1">
    <location>
        <begin position="56"/>
        <end position="76"/>
    </location>
</feature>
<protein>
    <submittedName>
        <fullName evidence="2">Low temperature requirement protein A</fullName>
    </submittedName>
</protein>
<feature type="transmembrane region" description="Helical" evidence="1">
    <location>
        <begin position="137"/>
        <end position="158"/>
    </location>
</feature>
<feature type="transmembrane region" description="Helical" evidence="1">
    <location>
        <begin position="200"/>
        <end position="223"/>
    </location>
</feature>
<feature type="transmembrane region" description="Helical" evidence="1">
    <location>
        <begin position="275"/>
        <end position="292"/>
    </location>
</feature>
<feature type="transmembrane region" description="Helical" evidence="1">
    <location>
        <begin position="22"/>
        <end position="44"/>
    </location>
</feature>
<dbReference type="PANTHER" id="PTHR36840:SF1">
    <property type="entry name" value="BLL5714 PROTEIN"/>
    <property type="match status" value="1"/>
</dbReference>
<dbReference type="Pfam" id="PF06772">
    <property type="entry name" value="LtrA"/>
    <property type="match status" value="1"/>
</dbReference>
<dbReference type="EMBL" id="AOIL01000001">
    <property type="protein sequence ID" value="ELY96804.1"/>
    <property type="molecule type" value="Genomic_DNA"/>
</dbReference>
<keyword evidence="1" id="KW-0812">Transmembrane</keyword>
<dbReference type="PATRIC" id="fig|1230458.4.peg.33"/>
<sequence>MFVFAFTQVTSFLVDHLTWVGLARGVAILAAVWWAWVVYSWLTGAASAEETISERVILLAAMTSMVVVALSIPGAFGETALVFGVAYFLVRFLHVLLYILTASSETRDAVVRVAPGFLGGPALILAASFFADPLASVLWAAALAIDYGIVFVRGVEGFECDVGHFVERHQLIMIIALGESIVAIGIGVGTEGLTSGPVVLLSVLLGFTLIVALWWLYFDYIILAAGQKLAETSGYERTRLARDSYSVLHLPIVGSIIFIALGIEQTLAHLTEPLGLIAAVGLCGGSALYLFGHNAWRYHDHGTVSVARLIVTVITVGLLFVAVRVPAFVALTVLTALFVGLAAYETIFSADRNAIRGRHLSKSD</sequence>
<dbReference type="STRING" id="1230458.C484_00180"/>
<reference evidence="2 3" key="1">
    <citation type="journal article" date="2014" name="PLoS Genet.">
        <title>Phylogenetically driven sequencing of extremely halophilic archaea reveals strategies for static and dynamic osmo-response.</title>
        <authorList>
            <person name="Becker E.A."/>
            <person name="Seitzer P.M."/>
            <person name="Tritt A."/>
            <person name="Larsen D."/>
            <person name="Krusor M."/>
            <person name="Yao A.I."/>
            <person name="Wu D."/>
            <person name="Madern D."/>
            <person name="Eisen J.A."/>
            <person name="Darling A.E."/>
            <person name="Facciotti M.T."/>
        </authorList>
    </citation>
    <scope>NUCLEOTIDE SEQUENCE [LARGE SCALE GENOMIC DNA]</scope>
    <source>
        <strain evidence="2 3">DSM 12281</strain>
    </source>
</reference>
<name>M0AE31_9EURY</name>
<evidence type="ECO:0000256" key="1">
    <source>
        <dbReference type="SAM" id="Phobius"/>
    </source>
</evidence>
<keyword evidence="1" id="KW-0472">Membrane</keyword>
<organism evidence="2 3">
    <name type="scientific">Natrialba taiwanensis DSM 12281</name>
    <dbReference type="NCBI Taxonomy" id="1230458"/>
    <lineage>
        <taxon>Archaea</taxon>
        <taxon>Methanobacteriati</taxon>
        <taxon>Methanobacteriota</taxon>
        <taxon>Stenosarchaea group</taxon>
        <taxon>Halobacteria</taxon>
        <taxon>Halobacteriales</taxon>
        <taxon>Natrialbaceae</taxon>
        <taxon>Natrialba</taxon>
    </lineage>
</organism>
<gene>
    <name evidence="2" type="ORF">C484_00180</name>
</gene>
<evidence type="ECO:0000313" key="2">
    <source>
        <dbReference type="EMBL" id="ELY96804.1"/>
    </source>
</evidence>
<evidence type="ECO:0000313" key="3">
    <source>
        <dbReference type="Proteomes" id="UP000011648"/>
    </source>
</evidence>
<feature type="transmembrane region" description="Helical" evidence="1">
    <location>
        <begin position="328"/>
        <end position="348"/>
    </location>
</feature>
<dbReference type="Proteomes" id="UP000011648">
    <property type="component" value="Unassembled WGS sequence"/>
</dbReference>
<feature type="transmembrane region" description="Helical" evidence="1">
    <location>
        <begin position="113"/>
        <end position="131"/>
    </location>
</feature>
<comment type="caution">
    <text evidence="2">The sequence shown here is derived from an EMBL/GenBank/DDBJ whole genome shotgun (WGS) entry which is preliminary data.</text>
</comment>
<proteinExistence type="predicted"/>
<keyword evidence="1" id="KW-1133">Transmembrane helix</keyword>
<feature type="transmembrane region" description="Helical" evidence="1">
    <location>
        <begin position="82"/>
        <end position="101"/>
    </location>
</feature>
<feature type="transmembrane region" description="Helical" evidence="1">
    <location>
        <begin position="244"/>
        <end position="263"/>
    </location>
</feature>
<feature type="transmembrane region" description="Helical" evidence="1">
    <location>
        <begin position="304"/>
        <end position="322"/>
    </location>
</feature>
<keyword evidence="3" id="KW-1185">Reference proteome</keyword>